<gene>
    <name evidence="1" type="ORF">BAUCODRAFT_180468</name>
</gene>
<protein>
    <submittedName>
        <fullName evidence="1">Uncharacterized protein</fullName>
    </submittedName>
</protein>
<reference evidence="1 2" key="1">
    <citation type="journal article" date="2012" name="PLoS Pathog.">
        <title>Diverse lifestyles and strategies of plant pathogenesis encoded in the genomes of eighteen Dothideomycetes fungi.</title>
        <authorList>
            <person name="Ohm R.A."/>
            <person name="Feau N."/>
            <person name="Henrissat B."/>
            <person name="Schoch C.L."/>
            <person name="Horwitz B.A."/>
            <person name="Barry K.W."/>
            <person name="Condon B.J."/>
            <person name="Copeland A.C."/>
            <person name="Dhillon B."/>
            <person name="Glaser F."/>
            <person name="Hesse C.N."/>
            <person name="Kosti I."/>
            <person name="LaButti K."/>
            <person name="Lindquist E.A."/>
            <person name="Lucas S."/>
            <person name="Salamov A.A."/>
            <person name="Bradshaw R.E."/>
            <person name="Ciuffetti L."/>
            <person name="Hamelin R.C."/>
            <person name="Kema G.H.J."/>
            <person name="Lawrence C."/>
            <person name="Scott J.A."/>
            <person name="Spatafora J.W."/>
            <person name="Turgeon B.G."/>
            <person name="de Wit P.J.G.M."/>
            <person name="Zhong S."/>
            <person name="Goodwin S.B."/>
            <person name="Grigoriev I.V."/>
        </authorList>
    </citation>
    <scope>NUCLEOTIDE SEQUENCE [LARGE SCALE GENOMIC DNA]</scope>
    <source>
        <strain evidence="1 2">UAMH 10762</strain>
    </source>
</reference>
<keyword evidence="2" id="KW-1185">Reference proteome</keyword>
<dbReference type="KEGG" id="bcom:BAUCODRAFT_180468"/>
<dbReference type="RefSeq" id="XP_007671889.1">
    <property type="nucleotide sequence ID" value="XM_007673699.1"/>
</dbReference>
<dbReference type="EMBL" id="KB445550">
    <property type="protein sequence ID" value="EMD00705.1"/>
    <property type="molecule type" value="Genomic_DNA"/>
</dbReference>
<sequence length="60" mass="6882">MRVVGVMLYISHDCQGNKRGGSEQRRSQEATARPSLAVRRIEVYELEFVTKPTRTITMLD</sequence>
<dbReference type="HOGENOM" id="CLU_2941345_0_0_1"/>
<dbReference type="GeneID" id="19109493"/>
<proteinExistence type="predicted"/>
<organism evidence="1 2">
    <name type="scientific">Baudoinia panamericana (strain UAMH 10762)</name>
    <name type="common">Angels' share fungus</name>
    <name type="synonym">Baudoinia compniacensis (strain UAMH 10762)</name>
    <dbReference type="NCBI Taxonomy" id="717646"/>
    <lineage>
        <taxon>Eukaryota</taxon>
        <taxon>Fungi</taxon>
        <taxon>Dikarya</taxon>
        <taxon>Ascomycota</taxon>
        <taxon>Pezizomycotina</taxon>
        <taxon>Dothideomycetes</taxon>
        <taxon>Dothideomycetidae</taxon>
        <taxon>Mycosphaerellales</taxon>
        <taxon>Teratosphaeriaceae</taxon>
        <taxon>Baudoinia</taxon>
    </lineage>
</organism>
<evidence type="ECO:0000313" key="2">
    <source>
        <dbReference type="Proteomes" id="UP000011761"/>
    </source>
</evidence>
<accession>M2NMF9</accession>
<evidence type="ECO:0000313" key="1">
    <source>
        <dbReference type="EMBL" id="EMD00705.1"/>
    </source>
</evidence>
<name>M2NMF9_BAUPA</name>
<dbReference type="Proteomes" id="UP000011761">
    <property type="component" value="Unassembled WGS sequence"/>
</dbReference>
<dbReference type="AlphaFoldDB" id="M2NMF9"/>